<sequence>MADKDAFSVPSWDGSAKSWRRYTREVSWYFRATPISKRRYVATKLLSRLTGPARLLAMSWSDMALDEYDGTKVLLQRLAASPLVRRSIPNASAICGQYFGFQRKPHEAMTSFLVREALGYSEFVEALVRLAEEKRGVKQEDKDFGLPPEEPDYEDGYDYNQDYDWSSWHAWGEWPLDDENVEQPEEGDFDPNAPTAQPTSLPSASTRAAAESGSPQHGGYHRVPQDISPSRRSAGVQPSQSGLADDLSDLSFADSFVLGVLRGFRLLQSAGLSAEERRDILSATHGSLDFEEVSRALQTLWDEQFIGARAQVSHVSNWHEMAVVEDPEPHHDDWSWDVFQAEWQGDDWPSWDWSEDMQPPSSGKGRGPCFICNGPHLSRECPDRRHPGPFKGKGKFKHHYMTEYDPYMMEDFMMGKKGGKKGKQSHWMEAQAWHKGKGSSTRFKGKGPSPRPPVNAYNSEVFFGGLEMQAQEAGAPQPAPSLPATHGLLDCGATASAGPQLAVENLVSAILAKDSKAVIQVRKDDSLSIRRPLIALAMSRNRAALTEKEGNLIWDIRGGTADLRERLTGSPDKQEPRPFDEGRAVGPDNRDPRWSPDQWPCYGEHIEDTWKANPHAKYLHCATCNLRLRYVPRHGSHGQSSKVQNPTMILRMLTTLKERMNSARPSAAICLAMEKAIDAEETLSTLIGRQMIALDKEKEREKDIKGYKTAPPSKGASKSKAAPSSLTSSWDVVPTTPPSPHKDPRKKTFRELDLEDLLKEEEMQQLMKLLEEHDHILKYHIAPAEIYGCAAAPHGYNIDDRYGIHNYELPDGWKGRRLWFSLPCTKWCRWSHLNYRTEEGRAQLEKYRRRERRMLWMAAHFIEEILNEDEEVDIYFEWPWPCEGWNQHPIEYIHKILANHGREWLPCRIDGCNYGLRASDESGGFLKKQWRVMTTNEQFHSKFKCKVCPGGHSHTWIQGIETAKSSYYPWRLCKSIALAWRQEYVSDRNLKLVFAQEDQPEMITLEEELHHLEELPHVLPALQAEPSSSSSSLSPSKEELQKWQARLSHFHKAAGHPTARNLARLVRDAGCPAWKVQSALEHQCETCKSLKLCGTSSGQIPPAATHPLPGAWECIGLDTAEWLVPGQQKKARFILIIDLATKLRAVKLIKEYPELAMQPESSEEIIEGLVHGWLAHFPKPKLIVADNAKSFVSARFHELCEAENIQLHFPPEKEPWSHGIVEAAIADIKHVASAIQLEALDNTPALSLTLAASALNGTEFTAGYSAHQWAFGARYAISDEDIRVWNAIDPKEDFLRISKARAEAEEIARRSRAKRVMSKLTNTTVKQPLRTYSPTDLVMIWEYQDITNEEPTDRDRELPDLPPEPNATTLAPIRRAVGKSTLQPSDYKVVKTHLKPDYKSTHRSSPIGQVREAPKPQRYLPQPEIPMADYTPTEPPDPGELQERMDDVVDKSEAVNDYDNPDLEAPEAKKAKLDHRTEYDLKWLEQLHAEAQQEVTHEDLFTFLQSYEGDCLHIELDLNFKDRRDRRNFQLDPVLYLTKKLNSAEVSLKALGPDDLILFTRAKAIINECRAQATCLEFSRFDDCESWDQVVFVGMGDQAHSNREKGGSTGGMVILASSPKCLDGAVSKMSLLAWRTWKLKRLAVGSNDAEVQSILETEDVLFRSRVLWAELHGAGKHVASTRGFDMVDAMEAVARLVRGAHRLKSWLWAIAFDASFTAAKKNKRQGRTAVKKIDDFESSGVQLALKLSELIVKACMQGQA</sequence>
<organism evidence="3 4">
    <name type="scientific">Durusdinium trenchii</name>
    <dbReference type="NCBI Taxonomy" id="1381693"/>
    <lineage>
        <taxon>Eukaryota</taxon>
        <taxon>Sar</taxon>
        <taxon>Alveolata</taxon>
        <taxon>Dinophyceae</taxon>
        <taxon>Suessiales</taxon>
        <taxon>Symbiodiniaceae</taxon>
        <taxon>Durusdinium</taxon>
    </lineage>
</organism>
<reference evidence="3 4" key="1">
    <citation type="submission" date="2024-02" db="EMBL/GenBank/DDBJ databases">
        <authorList>
            <person name="Chen Y."/>
            <person name="Shah S."/>
            <person name="Dougan E. K."/>
            <person name="Thang M."/>
            <person name="Chan C."/>
        </authorList>
    </citation>
    <scope>NUCLEOTIDE SEQUENCE [LARGE SCALE GENOMIC DNA]</scope>
</reference>
<name>A0ABP0R271_9DINO</name>
<feature type="region of interest" description="Disordered" evidence="1">
    <location>
        <begin position="699"/>
        <end position="748"/>
    </location>
</feature>
<accession>A0ABP0R271</accession>
<dbReference type="InterPro" id="IPR001584">
    <property type="entry name" value="Integrase_cat-core"/>
</dbReference>
<feature type="region of interest" description="Disordered" evidence="1">
    <location>
        <begin position="137"/>
        <end position="158"/>
    </location>
</feature>
<evidence type="ECO:0000313" key="3">
    <source>
        <dbReference type="EMBL" id="CAK9094309.1"/>
    </source>
</evidence>
<keyword evidence="4" id="KW-1185">Reference proteome</keyword>
<feature type="region of interest" description="Disordered" evidence="1">
    <location>
        <begin position="178"/>
        <end position="244"/>
    </location>
</feature>
<feature type="compositionally biased region" description="Polar residues" evidence="1">
    <location>
        <begin position="227"/>
        <end position="242"/>
    </location>
</feature>
<evidence type="ECO:0000313" key="4">
    <source>
        <dbReference type="Proteomes" id="UP001642484"/>
    </source>
</evidence>
<evidence type="ECO:0000259" key="2">
    <source>
        <dbReference type="PROSITE" id="PS50994"/>
    </source>
</evidence>
<protein>
    <recommendedName>
        <fullName evidence="2">Integrase catalytic domain-containing protein</fullName>
    </recommendedName>
</protein>
<evidence type="ECO:0000256" key="1">
    <source>
        <dbReference type="SAM" id="MobiDB-lite"/>
    </source>
</evidence>
<dbReference type="InterPro" id="IPR036397">
    <property type="entry name" value="RNaseH_sf"/>
</dbReference>
<feature type="compositionally biased region" description="Acidic residues" evidence="1">
    <location>
        <begin position="178"/>
        <end position="189"/>
    </location>
</feature>
<feature type="compositionally biased region" description="Basic and acidic residues" evidence="1">
    <location>
        <begin position="564"/>
        <end position="594"/>
    </location>
</feature>
<dbReference type="Gene3D" id="3.30.420.10">
    <property type="entry name" value="Ribonuclease H-like superfamily/Ribonuclease H"/>
    <property type="match status" value="1"/>
</dbReference>
<feature type="region of interest" description="Disordered" evidence="1">
    <location>
        <begin position="1349"/>
        <end position="1442"/>
    </location>
</feature>
<dbReference type="SUPFAM" id="SSF53098">
    <property type="entry name" value="Ribonuclease H-like"/>
    <property type="match status" value="1"/>
</dbReference>
<dbReference type="EMBL" id="CAXAMN010025317">
    <property type="protein sequence ID" value="CAK9094309.1"/>
    <property type="molecule type" value="Genomic_DNA"/>
</dbReference>
<feature type="domain" description="Integrase catalytic" evidence="2">
    <location>
        <begin position="1103"/>
        <end position="1256"/>
    </location>
</feature>
<dbReference type="PROSITE" id="PS50994">
    <property type="entry name" value="INTEGRASE"/>
    <property type="match status" value="1"/>
</dbReference>
<proteinExistence type="predicted"/>
<dbReference type="Proteomes" id="UP001642484">
    <property type="component" value="Unassembled WGS sequence"/>
</dbReference>
<feature type="compositionally biased region" description="Low complexity" evidence="1">
    <location>
        <begin position="708"/>
        <end position="729"/>
    </location>
</feature>
<feature type="compositionally biased region" description="Polar residues" evidence="1">
    <location>
        <begin position="194"/>
        <end position="206"/>
    </location>
</feature>
<comment type="caution">
    <text evidence="3">The sequence shown here is derived from an EMBL/GenBank/DDBJ whole genome shotgun (WGS) entry which is preliminary data.</text>
</comment>
<feature type="region of interest" description="Disordered" evidence="1">
    <location>
        <begin position="564"/>
        <end position="595"/>
    </location>
</feature>
<gene>
    <name evidence="3" type="ORF">CCMP2556_LOCUS44987</name>
</gene>
<dbReference type="InterPro" id="IPR012337">
    <property type="entry name" value="RNaseH-like_sf"/>
</dbReference>